<dbReference type="SMART" id="SM00052">
    <property type="entry name" value="EAL"/>
    <property type="match status" value="1"/>
</dbReference>
<dbReference type="InterPro" id="IPR050706">
    <property type="entry name" value="Cyclic-di-GMP_PDE-like"/>
</dbReference>
<dbReference type="PANTHER" id="PTHR33121">
    <property type="entry name" value="CYCLIC DI-GMP PHOSPHODIESTERASE PDEF"/>
    <property type="match status" value="1"/>
</dbReference>
<accession>A0ABW8YGE4</accession>
<evidence type="ECO:0000313" key="2">
    <source>
        <dbReference type="EMBL" id="MFL9839339.1"/>
    </source>
</evidence>
<feature type="domain" description="EAL" evidence="1">
    <location>
        <begin position="8"/>
        <end position="258"/>
    </location>
</feature>
<dbReference type="InterPro" id="IPR001633">
    <property type="entry name" value="EAL_dom"/>
</dbReference>
<dbReference type="PANTHER" id="PTHR33121:SF70">
    <property type="entry name" value="SIGNALING PROTEIN YKOW"/>
    <property type="match status" value="1"/>
</dbReference>
<dbReference type="Proteomes" id="UP001629244">
    <property type="component" value="Unassembled WGS sequence"/>
</dbReference>
<dbReference type="CDD" id="cd01948">
    <property type="entry name" value="EAL"/>
    <property type="match status" value="1"/>
</dbReference>
<evidence type="ECO:0000313" key="3">
    <source>
        <dbReference type="Proteomes" id="UP001629244"/>
    </source>
</evidence>
<dbReference type="Gene3D" id="3.20.20.450">
    <property type="entry name" value="EAL domain"/>
    <property type="match status" value="1"/>
</dbReference>
<organism evidence="2 3">
    <name type="scientific">Sphingomonas plantiphila</name>
    <dbReference type="NCBI Taxonomy" id="3163295"/>
    <lineage>
        <taxon>Bacteria</taxon>
        <taxon>Pseudomonadati</taxon>
        <taxon>Pseudomonadota</taxon>
        <taxon>Alphaproteobacteria</taxon>
        <taxon>Sphingomonadales</taxon>
        <taxon>Sphingomonadaceae</taxon>
        <taxon>Sphingomonas</taxon>
    </lineage>
</organism>
<gene>
    <name evidence="2" type="ORF">ABS767_00055</name>
</gene>
<comment type="caution">
    <text evidence="2">The sequence shown here is derived from an EMBL/GenBank/DDBJ whole genome shotgun (WGS) entry which is preliminary data.</text>
</comment>
<reference evidence="2 3" key="1">
    <citation type="submission" date="2024-06" db="EMBL/GenBank/DDBJ databases">
        <authorList>
            <person name="Kaempfer P."/>
            <person name="Viver T."/>
        </authorList>
    </citation>
    <scope>NUCLEOTIDE SEQUENCE [LARGE SCALE GENOMIC DNA]</scope>
    <source>
        <strain evidence="2 3">ST-64</strain>
    </source>
</reference>
<evidence type="ECO:0000259" key="1">
    <source>
        <dbReference type="PROSITE" id="PS50883"/>
    </source>
</evidence>
<sequence>MDAGVRHRRQIEADLRDAIDAGDQLRIEYQPLYSAQSGQIVGAEALLRWSHPVRGMMSPATFVPVAEACGLINQIGSWVLERACSDAVRLRLPTISVNVSAVQLRDDGLAEEILAILARTRLEPSRLEIEITETSFIESASACQATLTRLRAAGVRVALDDFGTGYSSFSHLRNFEVDRIKIDQSFVNGIDMRRGGSAIIRAIVDLAKASGMQITAEGVETNEQRDFLANAGCSSLQGYLLSRPLTPAAIASLLYRNPSVEMHHAAIQ</sequence>
<dbReference type="Pfam" id="PF00563">
    <property type="entry name" value="EAL"/>
    <property type="match status" value="1"/>
</dbReference>
<name>A0ABW8YGE4_9SPHN</name>
<dbReference type="InterPro" id="IPR035919">
    <property type="entry name" value="EAL_sf"/>
</dbReference>
<keyword evidence="3" id="KW-1185">Reference proteome</keyword>
<dbReference type="SUPFAM" id="SSF141868">
    <property type="entry name" value="EAL domain-like"/>
    <property type="match status" value="1"/>
</dbReference>
<dbReference type="PROSITE" id="PS50883">
    <property type="entry name" value="EAL"/>
    <property type="match status" value="1"/>
</dbReference>
<dbReference type="RefSeq" id="WP_408078621.1">
    <property type="nucleotide sequence ID" value="NZ_JBELQC010000001.1"/>
</dbReference>
<proteinExistence type="predicted"/>
<dbReference type="EMBL" id="JBELQC010000001">
    <property type="protein sequence ID" value="MFL9839339.1"/>
    <property type="molecule type" value="Genomic_DNA"/>
</dbReference>
<protein>
    <submittedName>
        <fullName evidence="2">EAL domain-containing protein</fullName>
    </submittedName>
</protein>